<organism evidence="1 2">
    <name type="scientific">Coniophora puteana (strain RWD-64-598)</name>
    <name type="common">Brown rot fungus</name>
    <dbReference type="NCBI Taxonomy" id="741705"/>
    <lineage>
        <taxon>Eukaryota</taxon>
        <taxon>Fungi</taxon>
        <taxon>Dikarya</taxon>
        <taxon>Basidiomycota</taxon>
        <taxon>Agaricomycotina</taxon>
        <taxon>Agaricomycetes</taxon>
        <taxon>Agaricomycetidae</taxon>
        <taxon>Boletales</taxon>
        <taxon>Coniophorineae</taxon>
        <taxon>Coniophoraceae</taxon>
        <taxon>Coniophora</taxon>
    </lineage>
</organism>
<name>R7SD66_CONPW</name>
<evidence type="ECO:0000313" key="1">
    <source>
        <dbReference type="EMBL" id="EIW74108.1"/>
    </source>
</evidence>
<dbReference type="Gene3D" id="3.30.70.930">
    <property type="match status" value="1"/>
</dbReference>
<dbReference type="Proteomes" id="UP000053558">
    <property type="component" value="Unassembled WGS sequence"/>
</dbReference>
<protein>
    <submittedName>
        <fullName evidence="1">Uncharacterized protein</fullName>
    </submittedName>
</protein>
<dbReference type="EMBL" id="JH711594">
    <property type="protein sequence ID" value="EIW74108.1"/>
    <property type="molecule type" value="Genomic_DNA"/>
</dbReference>
<dbReference type="KEGG" id="cput:CONPUDRAFT_67840"/>
<accession>R7SD66</accession>
<proteinExistence type="predicted"/>
<dbReference type="OrthoDB" id="5587367at2759"/>
<evidence type="ECO:0000313" key="2">
    <source>
        <dbReference type="Proteomes" id="UP000053558"/>
    </source>
</evidence>
<keyword evidence="2" id="KW-1185">Reference proteome</keyword>
<dbReference type="AlphaFoldDB" id="R7SD66"/>
<reference evidence="2" key="1">
    <citation type="journal article" date="2012" name="Science">
        <title>The Paleozoic origin of enzymatic lignin decomposition reconstructed from 31 fungal genomes.</title>
        <authorList>
            <person name="Floudas D."/>
            <person name="Binder M."/>
            <person name="Riley R."/>
            <person name="Barry K."/>
            <person name="Blanchette R.A."/>
            <person name="Henrissat B."/>
            <person name="Martinez A.T."/>
            <person name="Otillar R."/>
            <person name="Spatafora J.W."/>
            <person name="Yadav J.S."/>
            <person name="Aerts A."/>
            <person name="Benoit I."/>
            <person name="Boyd A."/>
            <person name="Carlson A."/>
            <person name="Copeland A."/>
            <person name="Coutinho P.M."/>
            <person name="de Vries R.P."/>
            <person name="Ferreira P."/>
            <person name="Findley K."/>
            <person name="Foster B."/>
            <person name="Gaskell J."/>
            <person name="Glotzer D."/>
            <person name="Gorecki P."/>
            <person name="Heitman J."/>
            <person name="Hesse C."/>
            <person name="Hori C."/>
            <person name="Igarashi K."/>
            <person name="Jurgens J.A."/>
            <person name="Kallen N."/>
            <person name="Kersten P."/>
            <person name="Kohler A."/>
            <person name="Kuees U."/>
            <person name="Kumar T.K.A."/>
            <person name="Kuo A."/>
            <person name="LaButti K."/>
            <person name="Larrondo L.F."/>
            <person name="Lindquist E."/>
            <person name="Ling A."/>
            <person name="Lombard V."/>
            <person name="Lucas S."/>
            <person name="Lundell T."/>
            <person name="Martin R."/>
            <person name="McLaughlin D.J."/>
            <person name="Morgenstern I."/>
            <person name="Morin E."/>
            <person name="Murat C."/>
            <person name="Nagy L.G."/>
            <person name="Nolan M."/>
            <person name="Ohm R.A."/>
            <person name="Patyshakuliyeva A."/>
            <person name="Rokas A."/>
            <person name="Ruiz-Duenas F.J."/>
            <person name="Sabat G."/>
            <person name="Salamov A."/>
            <person name="Samejima M."/>
            <person name="Schmutz J."/>
            <person name="Slot J.C."/>
            <person name="St John F."/>
            <person name="Stenlid J."/>
            <person name="Sun H."/>
            <person name="Sun S."/>
            <person name="Syed K."/>
            <person name="Tsang A."/>
            <person name="Wiebenga A."/>
            <person name="Young D."/>
            <person name="Pisabarro A."/>
            <person name="Eastwood D.C."/>
            <person name="Martin F."/>
            <person name="Cullen D."/>
            <person name="Grigoriev I.V."/>
            <person name="Hibbett D.S."/>
        </authorList>
    </citation>
    <scope>NUCLEOTIDE SEQUENCE [LARGE SCALE GENOMIC DNA]</scope>
    <source>
        <strain evidence="2">RWD-64-598 SS2</strain>
    </source>
</reference>
<sequence length="79" mass="9025">MYRRKLDRSLQAIQDCHSAVRDKGAPRITTGNRIGTRVDREAPGIGNVNKLTHVQDILWQHAYITGQCGRTVRLNNQRE</sequence>
<dbReference type="GeneID" id="19208594"/>
<gene>
    <name evidence="1" type="ORF">CONPUDRAFT_67840</name>
</gene>
<dbReference type="SUPFAM" id="SSF89957">
    <property type="entry name" value="MTH1187/YkoF-like"/>
    <property type="match status" value="1"/>
</dbReference>
<dbReference type="InterPro" id="IPR029756">
    <property type="entry name" value="MTH1187/YkoF-like"/>
</dbReference>
<dbReference type="RefSeq" id="XP_007775671.1">
    <property type="nucleotide sequence ID" value="XM_007777481.1"/>
</dbReference>